<dbReference type="PANTHER" id="PTHR31232:SF144">
    <property type="entry name" value="S-PROTEIN HOMOLOG 2"/>
    <property type="match status" value="1"/>
</dbReference>
<dbReference type="eggNOG" id="ENOG502S7CQ">
    <property type="taxonomic scope" value="Eukaryota"/>
</dbReference>
<comment type="subcellular location">
    <subcellularLocation>
        <location evidence="1 6">Secreted</location>
    </subcellularLocation>
</comment>
<evidence type="ECO:0000256" key="3">
    <source>
        <dbReference type="ARBA" id="ARBA00022471"/>
    </source>
</evidence>
<evidence type="ECO:0000256" key="6">
    <source>
        <dbReference type="RuleBase" id="RU367044"/>
    </source>
</evidence>
<evidence type="ECO:0000313" key="7">
    <source>
        <dbReference type="EMBL" id="KCW62673.1"/>
    </source>
</evidence>
<dbReference type="PANTHER" id="PTHR31232">
    <property type="match status" value="1"/>
</dbReference>
<dbReference type="GO" id="GO:0060320">
    <property type="term" value="P:rejection of self pollen"/>
    <property type="evidence" value="ECO:0007669"/>
    <property type="project" value="UniProtKB-KW"/>
</dbReference>
<dbReference type="GO" id="GO:0005576">
    <property type="term" value="C:extracellular region"/>
    <property type="evidence" value="ECO:0007669"/>
    <property type="project" value="UniProtKB-SubCell"/>
</dbReference>
<gene>
    <name evidence="7" type="ORF">EUGRSUZ_G00234</name>
</gene>
<proteinExistence type="inferred from homology"/>
<comment type="similarity">
    <text evidence="2 6">Belongs to the plant self-incompatibility (S1) protein family.</text>
</comment>
<evidence type="ECO:0000256" key="4">
    <source>
        <dbReference type="ARBA" id="ARBA00022525"/>
    </source>
</evidence>
<evidence type="ECO:0000256" key="1">
    <source>
        <dbReference type="ARBA" id="ARBA00004613"/>
    </source>
</evidence>
<dbReference type="InParanoid" id="A0A059B971"/>
<evidence type="ECO:0000256" key="2">
    <source>
        <dbReference type="ARBA" id="ARBA00005581"/>
    </source>
</evidence>
<name>A0A059B971_EUCGR</name>
<keyword evidence="4 6" id="KW-0964">Secreted</keyword>
<dbReference type="Pfam" id="PF05938">
    <property type="entry name" value="Self-incomp_S1"/>
    <property type="match status" value="1"/>
</dbReference>
<dbReference type="InterPro" id="IPR010264">
    <property type="entry name" value="Self-incomp_S1"/>
</dbReference>
<dbReference type="AlphaFoldDB" id="A0A059B971"/>
<keyword evidence="5" id="KW-0732">Signal</keyword>
<keyword evidence="3 6" id="KW-0713">Self-incompatibility</keyword>
<organism evidence="7">
    <name type="scientific">Eucalyptus grandis</name>
    <name type="common">Flooded gum</name>
    <dbReference type="NCBI Taxonomy" id="71139"/>
    <lineage>
        <taxon>Eukaryota</taxon>
        <taxon>Viridiplantae</taxon>
        <taxon>Streptophyta</taxon>
        <taxon>Embryophyta</taxon>
        <taxon>Tracheophyta</taxon>
        <taxon>Spermatophyta</taxon>
        <taxon>Magnoliopsida</taxon>
        <taxon>eudicotyledons</taxon>
        <taxon>Gunneridae</taxon>
        <taxon>Pentapetalae</taxon>
        <taxon>rosids</taxon>
        <taxon>malvids</taxon>
        <taxon>Myrtales</taxon>
        <taxon>Myrtaceae</taxon>
        <taxon>Myrtoideae</taxon>
        <taxon>Eucalypteae</taxon>
        <taxon>Eucalyptus</taxon>
    </lineage>
</organism>
<evidence type="ECO:0000256" key="5">
    <source>
        <dbReference type="ARBA" id="ARBA00022729"/>
    </source>
</evidence>
<dbReference type="Gramene" id="KCW62673">
    <property type="protein sequence ID" value="KCW62673"/>
    <property type="gene ID" value="EUGRSUZ_G00234"/>
</dbReference>
<feature type="non-terminal residue" evidence="7">
    <location>
        <position position="144"/>
    </location>
</feature>
<sequence length="144" mass="16361">MLALFIQKKLNNADIEAMCATMMKTSAALIIFCSLFVTSRAISIWKKTYVKINNNLPTGTALIVHCKSKDDDLGIREITKSWGFSFVPQYFEGTLFFCGFTWPSQFKWFDIYVQSIDQDSCNQCVWNISPNGPCRLNGLTGKFD</sequence>
<protein>
    <recommendedName>
        <fullName evidence="6">S-protein homolog</fullName>
    </recommendedName>
</protein>
<accession>A0A059B971</accession>
<dbReference type="EMBL" id="KK198759">
    <property type="protein sequence ID" value="KCW62673.1"/>
    <property type="molecule type" value="Genomic_DNA"/>
</dbReference>
<reference evidence="7" key="1">
    <citation type="submission" date="2013-07" db="EMBL/GenBank/DDBJ databases">
        <title>The genome of Eucalyptus grandis.</title>
        <authorList>
            <person name="Schmutz J."/>
            <person name="Hayes R."/>
            <person name="Myburg A."/>
            <person name="Tuskan G."/>
            <person name="Grattapaglia D."/>
            <person name="Rokhsar D.S."/>
        </authorList>
    </citation>
    <scope>NUCLEOTIDE SEQUENCE</scope>
    <source>
        <tissue evidence="7">Leaf extractions</tissue>
    </source>
</reference>
<dbReference type="OMA" id="WDINRSE"/>